<accession>A0AAW2HV27</accession>
<feature type="signal peptide" evidence="1">
    <location>
        <begin position="1"/>
        <end position="25"/>
    </location>
</feature>
<evidence type="ECO:0000256" key="1">
    <source>
        <dbReference type="SAM" id="SignalP"/>
    </source>
</evidence>
<dbReference type="AlphaFoldDB" id="A0AAW2HV27"/>
<organism evidence="2">
    <name type="scientific">Menopon gallinae</name>
    <name type="common">poultry shaft louse</name>
    <dbReference type="NCBI Taxonomy" id="328185"/>
    <lineage>
        <taxon>Eukaryota</taxon>
        <taxon>Metazoa</taxon>
        <taxon>Ecdysozoa</taxon>
        <taxon>Arthropoda</taxon>
        <taxon>Hexapoda</taxon>
        <taxon>Insecta</taxon>
        <taxon>Pterygota</taxon>
        <taxon>Neoptera</taxon>
        <taxon>Paraneoptera</taxon>
        <taxon>Psocodea</taxon>
        <taxon>Troctomorpha</taxon>
        <taxon>Phthiraptera</taxon>
        <taxon>Amblycera</taxon>
        <taxon>Menoponidae</taxon>
        <taxon>Menopon</taxon>
    </lineage>
</organism>
<evidence type="ECO:0000313" key="2">
    <source>
        <dbReference type="EMBL" id="KAL0273401.1"/>
    </source>
</evidence>
<name>A0AAW2HV27_9NEOP</name>
<comment type="caution">
    <text evidence="2">The sequence shown here is derived from an EMBL/GenBank/DDBJ whole genome shotgun (WGS) entry which is preliminary data.</text>
</comment>
<dbReference type="EMBL" id="JARGDH010000003">
    <property type="protein sequence ID" value="KAL0273401.1"/>
    <property type="molecule type" value="Genomic_DNA"/>
</dbReference>
<sequence length="343" mass="37877">MPEISKKGQIWIVLVLRLALNLANALEPPCRFSAGNEALRWMNEDGSLRFPSYLNEDILGVEDEDTVLEDLADTTTEWSSGSFPCHFSEQTQELLCKDGIDFKYIKTLKNKQIRALIVDSYNKKERPWRRGCGMDTESLAKNPAVKVTAAIRLQDIHVKINTVLDVRKTAEDTFAIDGEIFSNKVIKIGWKYKGEAVSVNGQGNATAIEVAVVSSEYESTWRLNGSIEYANGTATFSGNISSTDDFSPAVPFGGSLEVNGTVKENMFVGTFEAKQVNVAGEISGRATKYMSKITIPSGAFSGINVRDMLFKNSHFFGDFHDRSFEGRGGGGSDHFHLSTREIT</sequence>
<reference evidence="2" key="1">
    <citation type="journal article" date="2024" name="Gigascience">
        <title>Chromosome-level genome of the poultry shaft louse Menopon gallinae provides insight into the host-switching and adaptive evolution of parasitic lice.</title>
        <authorList>
            <person name="Xu Y."/>
            <person name="Ma L."/>
            <person name="Liu S."/>
            <person name="Liang Y."/>
            <person name="Liu Q."/>
            <person name="He Z."/>
            <person name="Tian L."/>
            <person name="Duan Y."/>
            <person name="Cai W."/>
            <person name="Li H."/>
            <person name="Song F."/>
        </authorList>
    </citation>
    <scope>NUCLEOTIDE SEQUENCE</scope>
    <source>
        <strain evidence="2">Cailab_2023a</strain>
    </source>
</reference>
<proteinExistence type="predicted"/>
<feature type="chain" id="PRO_5043609957" evidence="1">
    <location>
        <begin position="26"/>
        <end position="343"/>
    </location>
</feature>
<protein>
    <submittedName>
        <fullName evidence="2">Uncharacterized protein</fullName>
    </submittedName>
</protein>
<keyword evidence="1" id="KW-0732">Signal</keyword>
<gene>
    <name evidence="2" type="ORF">PYX00_006072</name>
</gene>